<dbReference type="GO" id="GO:0008933">
    <property type="term" value="F:peptidoglycan lytic transglycosylase activity"/>
    <property type="evidence" value="ECO:0007669"/>
    <property type="project" value="TreeGrafter"/>
</dbReference>
<comment type="caution">
    <text evidence="4">The sequence shown here is derived from an EMBL/GenBank/DDBJ whole genome shotgun (WGS) entry which is preliminary data.</text>
</comment>
<keyword evidence="2" id="KW-0472">Membrane</keyword>
<dbReference type="GO" id="GO:0009253">
    <property type="term" value="P:peptidoglycan catabolic process"/>
    <property type="evidence" value="ECO:0007669"/>
    <property type="project" value="TreeGrafter"/>
</dbReference>
<protein>
    <recommendedName>
        <fullName evidence="3">Transglycosylase SLT domain-containing protein</fullName>
    </recommendedName>
</protein>
<evidence type="ECO:0000259" key="3">
    <source>
        <dbReference type="Pfam" id="PF13406"/>
    </source>
</evidence>
<evidence type="ECO:0000313" key="5">
    <source>
        <dbReference type="Proteomes" id="UP000294257"/>
    </source>
</evidence>
<keyword evidence="2" id="KW-0812">Transmembrane</keyword>
<feature type="region of interest" description="Disordered" evidence="1">
    <location>
        <begin position="1"/>
        <end position="28"/>
    </location>
</feature>
<evidence type="ECO:0000256" key="2">
    <source>
        <dbReference type="SAM" id="Phobius"/>
    </source>
</evidence>
<feature type="transmembrane region" description="Helical" evidence="2">
    <location>
        <begin position="32"/>
        <end position="50"/>
    </location>
</feature>
<dbReference type="PANTHER" id="PTHR30163:SF8">
    <property type="entry name" value="LYTIC MUREIN TRANSGLYCOSYLASE"/>
    <property type="match status" value="1"/>
</dbReference>
<keyword evidence="5" id="KW-1185">Reference proteome</keyword>
<proteinExistence type="predicted"/>
<dbReference type="InterPro" id="IPR023346">
    <property type="entry name" value="Lysozyme-like_dom_sf"/>
</dbReference>
<evidence type="ECO:0000256" key="1">
    <source>
        <dbReference type="SAM" id="MobiDB-lite"/>
    </source>
</evidence>
<dbReference type="SUPFAM" id="SSF53955">
    <property type="entry name" value="Lysozyme-like"/>
    <property type="match status" value="1"/>
</dbReference>
<dbReference type="RefSeq" id="WP_242613513.1">
    <property type="nucleotide sequence ID" value="NZ_SGWQ01000006.1"/>
</dbReference>
<dbReference type="Pfam" id="PF13406">
    <property type="entry name" value="SLT_2"/>
    <property type="match status" value="1"/>
</dbReference>
<name>A0A4Q7KLE9_9PSEU</name>
<gene>
    <name evidence="4" type="ORF">EV193_106300</name>
</gene>
<reference evidence="4 5" key="1">
    <citation type="submission" date="2019-02" db="EMBL/GenBank/DDBJ databases">
        <title>Genomic Encyclopedia of Type Strains, Phase IV (KMG-IV): sequencing the most valuable type-strain genomes for metagenomic binning, comparative biology and taxonomic classification.</title>
        <authorList>
            <person name="Goeker M."/>
        </authorList>
    </citation>
    <scope>NUCLEOTIDE SEQUENCE [LARGE SCALE GENOMIC DNA]</scope>
    <source>
        <strain evidence="4 5">DSM 101727</strain>
    </source>
</reference>
<organism evidence="4 5">
    <name type="scientific">Herbihabitans rhizosphaerae</name>
    <dbReference type="NCBI Taxonomy" id="1872711"/>
    <lineage>
        <taxon>Bacteria</taxon>
        <taxon>Bacillati</taxon>
        <taxon>Actinomycetota</taxon>
        <taxon>Actinomycetes</taxon>
        <taxon>Pseudonocardiales</taxon>
        <taxon>Pseudonocardiaceae</taxon>
        <taxon>Herbihabitans</taxon>
    </lineage>
</organism>
<dbReference type="InterPro" id="IPR031304">
    <property type="entry name" value="SLT_2"/>
</dbReference>
<evidence type="ECO:0000313" key="4">
    <source>
        <dbReference type="EMBL" id="RZS37064.1"/>
    </source>
</evidence>
<sequence>MTTSTPPPTEAPTEPLPVPEPPARPPRPSRRALVLVVVALLVLAGGVILWTSGEDDPPPDDPFQVGRVRIPPGAAAPHPAAAPTEEARLRAWATVVGDRTDIPTRTLIAYARAEATIRETTPTCKINWASLAGVGRVESRHGQFGGATIGEDGRVSRPIIGVPLNGSPGVRAIRDTDRGSLDGDQTWDRAVGPMQFLPTTWRKWAIRSTGDGARPDPQNVDDAALASARYLCSVGRDMTAPEGWWRAVLTYNQSVSYGQDVFSGADAYAREAVGA</sequence>
<feature type="compositionally biased region" description="Pro residues" evidence="1">
    <location>
        <begin position="1"/>
        <end position="26"/>
    </location>
</feature>
<dbReference type="PANTHER" id="PTHR30163">
    <property type="entry name" value="MEMBRANE-BOUND LYTIC MUREIN TRANSGLYCOSYLASE B"/>
    <property type="match status" value="1"/>
</dbReference>
<feature type="domain" description="Transglycosylase SLT" evidence="3">
    <location>
        <begin position="186"/>
        <end position="236"/>
    </location>
</feature>
<accession>A0A4Q7KLE9</accession>
<keyword evidence="2" id="KW-1133">Transmembrane helix</keyword>
<dbReference type="EMBL" id="SGWQ01000006">
    <property type="protein sequence ID" value="RZS37064.1"/>
    <property type="molecule type" value="Genomic_DNA"/>
</dbReference>
<dbReference type="AlphaFoldDB" id="A0A4Q7KLE9"/>
<dbReference type="InterPro" id="IPR043426">
    <property type="entry name" value="MltB-like"/>
</dbReference>
<dbReference type="Proteomes" id="UP000294257">
    <property type="component" value="Unassembled WGS sequence"/>
</dbReference>
<dbReference type="Gene3D" id="1.10.530.10">
    <property type="match status" value="1"/>
</dbReference>